<protein>
    <recommendedName>
        <fullName evidence="4">DUF2188 domain-containing protein</fullName>
    </recommendedName>
</protein>
<organism evidence="2 3">
    <name type="scientific">Vreelandella maris</name>
    <dbReference type="NCBI Taxonomy" id="2729617"/>
    <lineage>
        <taxon>Bacteria</taxon>
        <taxon>Pseudomonadati</taxon>
        <taxon>Pseudomonadota</taxon>
        <taxon>Gammaproteobacteria</taxon>
        <taxon>Oceanospirillales</taxon>
        <taxon>Halomonadaceae</taxon>
        <taxon>Vreelandella</taxon>
    </lineage>
</organism>
<reference evidence="2 3" key="1">
    <citation type="submission" date="2020-06" db="EMBL/GenBank/DDBJ databases">
        <title>Halomonas sp. QX-1 draft genome sequence.</title>
        <authorList>
            <person name="Qiu X."/>
        </authorList>
    </citation>
    <scope>NUCLEOTIDE SEQUENCE [LARGE SCALE GENOMIC DNA]</scope>
    <source>
        <strain evidence="2 3">QX-1</strain>
    </source>
</reference>
<evidence type="ECO:0000313" key="3">
    <source>
        <dbReference type="Proteomes" id="UP000589984"/>
    </source>
</evidence>
<dbReference type="Proteomes" id="UP000589984">
    <property type="component" value="Unassembled WGS sequence"/>
</dbReference>
<feature type="region of interest" description="Disordered" evidence="1">
    <location>
        <begin position="54"/>
        <end position="84"/>
    </location>
</feature>
<evidence type="ECO:0000256" key="1">
    <source>
        <dbReference type="SAM" id="MobiDB-lite"/>
    </source>
</evidence>
<dbReference type="AlphaFoldDB" id="A0A7Y6V776"/>
<dbReference type="EMBL" id="JABWCV010000001">
    <property type="protein sequence ID" value="NVF12615.1"/>
    <property type="molecule type" value="Genomic_DNA"/>
</dbReference>
<feature type="compositionally biased region" description="Acidic residues" evidence="1">
    <location>
        <begin position="61"/>
        <end position="75"/>
    </location>
</feature>
<sequence length="84" mass="9425">MTRVARVEPISKKRDNKLIISGWRVIDVTDPGEPQEISQHETEPQAIEAARRFEAKTAEELGSDPDDTQDYDASDEQAGKRFPG</sequence>
<evidence type="ECO:0000313" key="2">
    <source>
        <dbReference type="EMBL" id="NVF12615.1"/>
    </source>
</evidence>
<gene>
    <name evidence="2" type="ORF">HUO07_00275</name>
</gene>
<accession>A0A7Y6V776</accession>
<comment type="caution">
    <text evidence="2">The sequence shown here is derived from an EMBL/GenBank/DDBJ whole genome shotgun (WGS) entry which is preliminary data.</text>
</comment>
<dbReference type="RefSeq" id="WP_176301886.1">
    <property type="nucleotide sequence ID" value="NZ_CAXBNY010000029.1"/>
</dbReference>
<keyword evidence="3" id="KW-1185">Reference proteome</keyword>
<proteinExistence type="predicted"/>
<evidence type="ECO:0008006" key="4">
    <source>
        <dbReference type="Google" id="ProtNLM"/>
    </source>
</evidence>
<name>A0A7Y6V776_9GAMM</name>